<evidence type="ECO:0000256" key="3">
    <source>
        <dbReference type="ARBA" id="ARBA00022475"/>
    </source>
</evidence>
<evidence type="ECO:0000313" key="10">
    <source>
        <dbReference type="Proteomes" id="UP000002512"/>
    </source>
</evidence>
<dbReference type="eggNOG" id="COG0477">
    <property type="taxonomic scope" value="Bacteria"/>
</dbReference>
<feature type="domain" description="Major facilitator superfamily (MFS) profile" evidence="8">
    <location>
        <begin position="6"/>
        <end position="437"/>
    </location>
</feature>
<feature type="transmembrane region" description="Helical" evidence="7">
    <location>
        <begin position="261"/>
        <end position="284"/>
    </location>
</feature>
<keyword evidence="10" id="KW-1185">Reference proteome</keyword>
<sequence>MKRLFAIVAMCVGIFLCMLDTTVMNIALPAIQDSLKVNLNDLQWSLNVYTIIFASLTIPLSKLAEKFGKHKFYLLGLLTFMGGSLISALSSDLNFLIFGRGIQSIGAAIVFPLSMTIGINTVSLNTRKSVIAALGVTQGLAAALGPTIGGVLTQFLGWRWIFLINLPLMVISFIICLVCLDLQERKEKAKIDYLGALISMATLFSLTLGLVQGRDWGWTSFNILTLLISSAVLLILFILWEKGCQDPMVPLNLFKNKEFMGSAIAIILSNVFLVAVTVVLPTYFTRVQSKTELEAALLVTPITAMILIFSPLAAFIIDKLGPRLVIASGFTLMAAAYILFTKIDMADSTQTTLTCLILGTGYGIIAGPITVLAASNFTGSLLTASQSVAGVLRQVGIVLAVAVYVTGLYTNLGTAKKEAISYIKTEVKTIDVSKEKQQTIQKTAIHSLGQSTSHQTVSNHFSKTERKGIINEAYQKTLQKYPSKLPQVQKQEIYKKVKASVEKKLATINKQINKAIKHIKDYSRKRYTKAFTKLYSYSIIFIILAIFSSLLFPRKNTIISM</sequence>
<reference evidence="9 10" key="1">
    <citation type="journal article" date="2002" name="Proc. Natl. Acad. Sci. U.S.A.">
        <title>Genome sequence of Streptococcus mutans UA159, a cariogenic dental pathogen.</title>
        <authorList>
            <person name="Ajdic D."/>
            <person name="McShan W.M."/>
            <person name="McLaughlin R.E."/>
            <person name="Savic G."/>
            <person name="Chang J."/>
            <person name="Carson M.B."/>
            <person name="Primeaux C."/>
            <person name="Tian R."/>
            <person name="Kenton S."/>
            <person name="Jia H."/>
            <person name="Lin S."/>
            <person name="Qian Y."/>
            <person name="Li S."/>
            <person name="Zhu H."/>
            <person name="Najar F."/>
            <person name="Lai H."/>
            <person name="White J."/>
            <person name="Roe B.A."/>
            <person name="Ferretti J.J."/>
        </authorList>
    </citation>
    <scope>NUCLEOTIDE SEQUENCE [LARGE SCALE GENOMIC DNA]</scope>
    <source>
        <strain evidence="10">ATCC 700610 / UA159</strain>
    </source>
</reference>
<dbReference type="GO" id="GO:0005886">
    <property type="term" value="C:plasma membrane"/>
    <property type="evidence" value="ECO:0007669"/>
    <property type="project" value="UniProtKB-SubCell"/>
</dbReference>
<accession>Q8DSZ6</accession>
<evidence type="ECO:0000256" key="6">
    <source>
        <dbReference type="ARBA" id="ARBA00023136"/>
    </source>
</evidence>
<dbReference type="Gene3D" id="1.20.1250.20">
    <property type="entry name" value="MFS general substrate transporter like domains"/>
    <property type="match status" value="1"/>
</dbReference>
<evidence type="ECO:0000259" key="8">
    <source>
        <dbReference type="PROSITE" id="PS50850"/>
    </source>
</evidence>
<evidence type="ECO:0000313" key="9">
    <source>
        <dbReference type="EMBL" id="AAN59247.1"/>
    </source>
</evidence>
<protein>
    <submittedName>
        <fullName evidence="9">MDR permease possible transmembrane efflux protein</fullName>
    </submittedName>
</protein>
<dbReference type="KEGG" id="smu:SMU_1605"/>
<dbReference type="PANTHER" id="PTHR42718:SF46">
    <property type="entry name" value="BLR6921 PROTEIN"/>
    <property type="match status" value="1"/>
</dbReference>
<dbReference type="InterPro" id="IPR011701">
    <property type="entry name" value="MFS"/>
</dbReference>
<organism evidence="9 10">
    <name type="scientific">Streptococcus mutans serotype c (strain ATCC 700610 / UA159)</name>
    <dbReference type="NCBI Taxonomy" id="210007"/>
    <lineage>
        <taxon>Bacteria</taxon>
        <taxon>Bacillati</taxon>
        <taxon>Bacillota</taxon>
        <taxon>Bacilli</taxon>
        <taxon>Lactobacillales</taxon>
        <taxon>Streptococcaceae</taxon>
        <taxon>Streptococcus</taxon>
    </lineage>
</organism>
<dbReference type="PANTHER" id="PTHR42718">
    <property type="entry name" value="MAJOR FACILITATOR SUPERFAMILY MULTIDRUG TRANSPORTER MFSC"/>
    <property type="match status" value="1"/>
</dbReference>
<dbReference type="Pfam" id="PF07690">
    <property type="entry name" value="MFS_1"/>
    <property type="match status" value="1"/>
</dbReference>
<name>Q8DSZ6_STRMU</name>
<dbReference type="PATRIC" id="fig|210007.7.peg.1429"/>
<feature type="transmembrane region" description="Helical" evidence="7">
    <location>
        <begin position="324"/>
        <end position="340"/>
    </location>
</feature>
<feature type="transmembrane region" description="Helical" evidence="7">
    <location>
        <begin position="296"/>
        <end position="317"/>
    </location>
</feature>
<evidence type="ECO:0000256" key="5">
    <source>
        <dbReference type="ARBA" id="ARBA00022989"/>
    </source>
</evidence>
<keyword evidence="3" id="KW-1003">Cell membrane</keyword>
<comment type="subcellular location">
    <subcellularLocation>
        <location evidence="1">Cell membrane</location>
        <topology evidence="1">Multi-pass membrane protein</topology>
    </subcellularLocation>
</comment>
<feature type="transmembrane region" description="Helical" evidence="7">
    <location>
        <begin position="131"/>
        <end position="152"/>
    </location>
</feature>
<keyword evidence="4 7" id="KW-0812">Transmembrane</keyword>
<dbReference type="PhylomeDB" id="Q8DSZ6"/>
<feature type="transmembrane region" description="Helical" evidence="7">
    <location>
        <begin position="43"/>
        <end position="60"/>
    </location>
</feature>
<evidence type="ECO:0000256" key="1">
    <source>
        <dbReference type="ARBA" id="ARBA00004651"/>
    </source>
</evidence>
<feature type="transmembrane region" description="Helical" evidence="7">
    <location>
        <begin position="158"/>
        <end position="180"/>
    </location>
</feature>
<gene>
    <name evidence="9" type="ordered locus">SMU_1605</name>
</gene>
<dbReference type="SUPFAM" id="SSF103473">
    <property type="entry name" value="MFS general substrate transporter"/>
    <property type="match status" value="2"/>
</dbReference>
<dbReference type="Proteomes" id="UP000002512">
    <property type="component" value="Chromosome"/>
</dbReference>
<dbReference type="CDD" id="cd17321">
    <property type="entry name" value="MFS_MMR_MDR_like"/>
    <property type="match status" value="1"/>
</dbReference>
<proteinExistence type="predicted"/>
<dbReference type="RefSeq" id="WP_002262784.1">
    <property type="nucleotide sequence ID" value="NC_004350.2"/>
</dbReference>
<keyword evidence="6 7" id="KW-0472">Membrane</keyword>
<keyword evidence="2" id="KW-0813">Transport</keyword>
<dbReference type="InterPro" id="IPR020846">
    <property type="entry name" value="MFS_dom"/>
</dbReference>
<dbReference type="OrthoDB" id="9812221at2"/>
<keyword evidence="5 7" id="KW-1133">Transmembrane helix</keyword>
<evidence type="ECO:0000256" key="4">
    <source>
        <dbReference type="ARBA" id="ARBA00022692"/>
    </source>
</evidence>
<dbReference type="EMBL" id="AE014133">
    <property type="protein sequence ID" value="AAN59247.1"/>
    <property type="molecule type" value="Genomic_DNA"/>
</dbReference>
<dbReference type="AlphaFoldDB" id="Q8DSZ6"/>
<feature type="transmembrane region" description="Helical" evidence="7">
    <location>
        <begin position="391"/>
        <end position="412"/>
    </location>
</feature>
<dbReference type="Gene3D" id="1.20.1720.10">
    <property type="entry name" value="Multidrug resistance protein D"/>
    <property type="match status" value="1"/>
</dbReference>
<dbReference type="PROSITE" id="PS50850">
    <property type="entry name" value="MFS"/>
    <property type="match status" value="1"/>
</dbReference>
<feature type="transmembrane region" description="Helical" evidence="7">
    <location>
        <begin position="97"/>
        <end position="119"/>
    </location>
</feature>
<dbReference type="InterPro" id="IPR004638">
    <property type="entry name" value="EmrB-like"/>
</dbReference>
<dbReference type="NCBIfam" id="TIGR00711">
    <property type="entry name" value="efflux_EmrB"/>
    <property type="match status" value="1"/>
</dbReference>
<feature type="transmembrane region" description="Helical" evidence="7">
    <location>
        <begin position="72"/>
        <end position="91"/>
    </location>
</feature>
<evidence type="ECO:0000256" key="7">
    <source>
        <dbReference type="SAM" id="Phobius"/>
    </source>
</evidence>
<dbReference type="PRINTS" id="PR01036">
    <property type="entry name" value="TCRTETB"/>
</dbReference>
<dbReference type="STRING" id="210007.SMU_1605"/>
<feature type="transmembrane region" description="Helical" evidence="7">
    <location>
        <begin position="217"/>
        <end position="240"/>
    </location>
</feature>
<dbReference type="InterPro" id="IPR036259">
    <property type="entry name" value="MFS_trans_sf"/>
</dbReference>
<feature type="transmembrane region" description="Helical" evidence="7">
    <location>
        <begin position="534"/>
        <end position="552"/>
    </location>
</feature>
<evidence type="ECO:0000256" key="2">
    <source>
        <dbReference type="ARBA" id="ARBA00022448"/>
    </source>
</evidence>
<dbReference type="GO" id="GO:0022857">
    <property type="term" value="F:transmembrane transporter activity"/>
    <property type="evidence" value="ECO:0007669"/>
    <property type="project" value="InterPro"/>
</dbReference>
<dbReference type="HOGENOM" id="CLU_000960_28_3_9"/>